<protein>
    <submittedName>
        <fullName evidence="2">TetR/AcrR family transcriptional regulator C-terminal domain-containing protein</fullName>
    </submittedName>
</protein>
<name>A0ABU2MZS9_9ACTN</name>
<evidence type="ECO:0000313" key="2">
    <source>
        <dbReference type="EMBL" id="MDT0346328.1"/>
    </source>
</evidence>
<dbReference type="SUPFAM" id="SSF48498">
    <property type="entry name" value="Tetracyclin repressor-like, C-terminal domain"/>
    <property type="match status" value="1"/>
</dbReference>
<reference evidence="3" key="1">
    <citation type="submission" date="2023-07" db="EMBL/GenBank/DDBJ databases">
        <title>30 novel species of actinomycetes from the DSMZ collection.</title>
        <authorList>
            <person name="Nouioui I."/>
        </authorList>
    </citation>
    <scope>NUCLEOTIDE SEQUENCE [LARGE SCALE GENOMIC DNA]</scope>
    <source>
        <strain evidence="3">DSM 44938</strain>
    </source>
</reference>
<keyword evidence="3" id="KW-1185">Reference proteome</keyword>
<dbReference type="InterPro" id="IPR036271">
    <property type="entry name" value="Tet_transcr_reg_TetR-rel_C_sf"/>
</dbReference>
<dbReference type="Proteomes" id="UP001183246">
    <property type="component" value="Unassembled WGS sequence"/>
</dbReference>
<evidence type="ECO:0000313" key="3">
    <source>
        <dbReference type="Proteomes" id="UP001183246"/>
    </source>
</evidence>
<gene>
    <name evidence="2" type="ORF">RM590_27630</name>
</gene>
<dbReference type="Pfam" id="PF14246">
    <property type="entry name" value="TetR_C_7"/>
    <property type="match status" value="1"/>
</dbReference>
<evidence type="ECO:0000259" key="1">
    <source>
        <dbReference type="Pfam" id="PF14246"/>
    </source>
</evidence>
<dbReference type="Gene3D" id="1.10.357.10">
    <property type="entry name" value="Tetracycline Repressor, domain 2"/>
    <property type="match status" value="1"/>
</dbReference>
<dbReference type="RefSeq" id="WP_311707455.1">
    <property type="nucleotide sequence ID" value="NZ_JAVREL010000020.1"/>
</dbReference>
<organism evidence="2 3">
    <name type="scientific">Streptomyces litchfieldiae</name>
    <dbReference type="NCBI Taxonomy" id="3075543"/>
    <lineage>
        <taxon>Bacteria</taxon>
        <taxon>Bacillati</taxon>
        <taxon>Actinomycetota</taxon>
        <taxon>Actinomycetes</taxon>
        <taxon>Kitasatosporales</taxon>
        <taxon>Streptomycetaceae</taxon>
        <taxon>Streptomyces</taxon>
    </lineage>
</organism>
<dbReference type="EMBL" id="JAVREL010000020">
    <property type="protein sequence ID" value="MDT0346328.1"/>
    <property type="molecule type" value="Genomic_DNA"/>
</dbReference>
<accession>A0ABU2MZS9</accession>
<feature type="domain" description="Transcriptional regulator TetR C-terminal Proteobacteria type" evidence="1">
    <location>
        <begin position="21"/>
        <end position="94"/>
    </location>
</feature>
<sequence>MTGCAQLVRELCDVTVVDLGTEAVTAVRRYLAAENAAGAARLDDAEMAATQFLGMISNYVFWPRMLLARWEPDDSAITNAVDQAVLTMLARYGTPGTHGA</sequence>
<comment type="caution">
    <text evidence="2">The sequence shown here is derived from an EMBL/GenBank/DDBJ whole genome shotgun (WGS) entry which is preliminary data.</text>
</comment>
<proteinExistence type="predicted"/>
<dbReference type="InterPro" id="IPR039536">
    <property type="entry name" value="TetR_C_Proteobacteria"/>
</dbReference>